<keyword evidence="5" id="KW-1185">Reference proteome</keyword>
<evidence type="ECO:0000256" key="1">
    <source>
        <dbReference type="SAM" id="MobiDB-lite"/>
    </source>
</evidence>
<keyword evidence="2" id="KW-0472">Membrane</keyword>
<accession>A0A8H6I0V2</accession>
<keyword evidence="2" id="KW-1133">Transmembrane helix</keyword>
<reference evidence="4 5" key="1">
    <citation type="submission" date="2020-07" db="EMBL/GenBank/DDBJ databases">
        <title>Comparative genomics of pyrophilous fungi reveals a link between fire events and developmental genes.</title>
        <authorList>
            <consortium name="DOE Joint Genome Institute"/>
            <person name="Steindorff A.S."/>
            <person name="Carver A."/>
            <person name="Calhoun S."/>
            <person name="Stillman K."/>
            <person name="Liu H."/>
            <person name="Lipzen A."/>
            <person name="Pangilinan J."/>
            <person name="Labutti K."/>
            <person name="Bruns T.D."/>
            <person name="Grigoriev I.V."/>
        </authorList>
    </citation>
    <scope>NUCLEOTIDE SEQUENCE [LARGE SCALE GENOMIC DNA]</scope>
    <source>
        <strain evidence="4 5">CBS 144469</strain>
    </source>
</reference>
<evidence type="ECO:0000313" key="5">
    <source>
        <dbReference type="Proteomes" id="UP000521943"/>
    </source>
</evidence>
<dbReference type="PANTHER" id="PTHR35043:SF7">
    <property type="entry name" value="TRANSCRIPTION FACTOR DOMAIN-CONTAINING PROTEIN"/>
    <property type="match status" value="1"/>
</dbReference>
<evidence type="ECO:0008006" key="6">
    <source>
        <dbReference type="Google" id="ProtNLM"/>
    </source>
</evidence>
<organism evidence="4 5">
    <name type="scientific">Ephemerocybe angulata</name>
    <dbReference type="NCBI Taxonomy" id="980116"/>
    <lineage>
        <taxon>Eukaryota</taxon>
        <taxon>Fungi</taxon>
        <taxon>Dikarya</taxon>
        <taxon>Basidiomycota</taxon>
        <taxon>Agaricomycotina</taxon>
        <taxon>Agaricomycetes</taxon>
        <taxon>Agaricomycetidae</taxon>
        <taxon>Agaricales</taxon>
        <taxon>Agaricineae</taxon>
        <taxon>Psathyrellaceae</taxon>
        <taxon>Ephemerocybe</taxon>
    </lineage>
</organism>
<gene>
    <name evidence="4" type="ORF">DFP72DRAFT_303918</name>
</gene>
<feature type="chain" id="PRO_5034804430" description="Integral membrane protein" evidence="3">
    <location>
        <begin position="17"/>
        <end position="564"/>
    </location>
</feature>
<protein>
    <recommendedName>
        <fullName evidence="6">Integral membrane protein</fullName>
    </recommendedName>
</protein>
<feature type="region of interest" description="Disordered" evidence="1">
    <location>
        <begin position="311"/>
        <end position="363"/>
    </location>
</feature>
<feature type="transmembrane region" description="Helical" evidence="2">
    <location>
        <begin position="437"/>
        <end position="457"/>
    </location>
</feature>
<evidence type="ECO:0000256" key="3">
    <source>
        <dbReference type="SAM" id="SignalP"/>
    </source>
</evidence>
<name>A0A8H6I0V2_9AGAR</name>
<dbReference type="OrthoDB" id="9451547at2759"/>
<evidence type="ECO:0000313" key="4">
    <source>
        <dbReference type="EMBL" id="KAF6755887.1"/>
    </source>
</evidence>
<dbReference type="EMBL" id="JACGCI010000028">
    <property type="protein sequence ID" value="KAF6755887.1"/>
    <property type="molecule type" value="Genomic_DNA"/>
</dbReference>
<keyword evidence="3" id="KW-0732">Signal</keyword>
<dbReference type="Proteomes" id="UP000521943">
    <property type="component" value="Unassembled WGS sequence"/>
</dbReference>
<evidence type="ECO:0000256" key="2">
    <source>
        <dbReference type="SAM" id="Phobius"/>
    </source>
</evidence>
<feature type="compositionally biased region" description="Basic and acidic residues" evidence="1">
    <location>
        <begin position="341"/>
        <end position="363"/>
    </location>
</feature>
<feature type="signal peptide" evidence="3">
    <location>
        <begin position="1"/>
        <end position="16"/>
    </location>
</feature>
<feature type="transmembrane region" description="Helical" evidence="2">
    <location>
        <begin position="469"/>
        <end position="499"/>
    </location>
</feature>
<dbReference type="PANTHER" id="PTHR35043">
    <property type="entry name" value="TRANSCRIPTION FACTOR DOMAIN-CONTAINING PROTEIN"/>
    <property type="match status" value="1"/>
</dbReference>
<feature type="transmembrane region" description="Helical" evidence="2">
    <location>
        <begin position="519"/>
        <end position="541"/>
    </location>
</feature>
<feature type="compositionally biased region" description="Basic and acidic residues" evidence="1">
    <location>
        <begin position="316"/>
        <end position="332"/>
    </location>
</feature>
<sequence length="564" mass="64236">MLSLSLLFHLFTSLEACNGTRAVSTSDSPPAQEVEFDTNYRSTLDIVWSCLLTIFACTWISVHPNVLGYRSTWQQTFRARMELMLWGILAPELIVVFAFRQWSGARKIKKEMNAMAKREGTALWTDVHSHFLQMGGFIIREQDGCIHYFDIGNDLGDEIWTTPLAFKRHVSTHGILSSIASSVGGSGGTRKAPYSQTPCMGHHQESLEYHRALLHAHVMQDEIWDRSKGDALTKSFVILQTLWFAIQSAARWIRHLESTHLEVTTLAYVALNGVMYFFWWDKPLDVQSPIVIDLGHQELLQPGSHLSFECQYGQPKDGKNTRRSLDPIDLPRHPPQLYLPNHEEKDEGPIEAPHELSKTPDHPSQHIFNSISHRVRNWLANLFWGFISRLKSIVEYNIGREESQAFHAEPQRFPMFYALRLAPLTGSYSMVTANHSLTQLMGLILASAFGAIHCIAWNFKSGSSPVPQLLWRISSLCIAASPGILILVFVLIFFVQWPWRRPLIRLTMSFGTFIVKLKVVGQVAIMVYIPARTVLLFLAFYDLKWLSPSTHRTVEWSSFIPHLG</sequence>
<dbReference type="AlphaFoldDB" id="A0A8H6I0V2"/>
<comment type="caution">
    <text evidence="4">The sequence shown here is derived from an EMBL/GenBank/DDBJ whole genome shotgun (WGS) entry which is preliminary data.</text>
</comment>
<proteinExistence type="predicted"/>
<keyword evidence="2" id="KW-0812">Transmembrane</keyword>
<feature type="transmembrane region" description="Helical" evidence="2">
    <location>
        <begin position="83"/>
        <end position="102"/>
    </location>
</feature>
<feature type="transmembrane region" description="Helical" evidence="2">
    <location>
        <begin position="46"/>
        <end position="62"/>
    </location>
</feature>